<comment type="caution">
    <text evidence="1">The sequence shown here is derived from an EMBL/GenBank/DDBJ whole genome shotgun (WGS) entry which is preliminary data.</text>
</comment>
<dbReference type="EMBL" id="JAAAIM010000239">
    <property type="protein sequence ID" value="KAG0291493.1"/>
    <property type="molecule type" value="Genomic_DNA"/>
</dbReference>
<organism evidence="1 2">
    <name type="scientific">Linnemannia gamsii</name>
    <dbReference type="NCBI Taxonomy" id="64522"/>
    <lineage>
        <taxon>Eukaryota</taxon>
        <taxon>Fungi</taxon>
        <taxon>Fungi incertae sedis</taxon>
        <taxon>Mucoromycota</taxon>
        <taxon>Mortierellomycotina</taxon>
        <taxon>Mortierellomycetes</taxon>
        <taxon>Mortierellales</taxon>
        <taxon>Mortierellaceae</taxon>
        <taxon>Linnemannia</taxon>
    </lineage>
</organism>
<evidence type="ECO:0000313" key="2">
    <source>
        <dbReference type="Proteomes" id="UP001194696"/>
    </source>
</evidence>
<keyword evidence="2" id="KW-1185">Reference proteome</keyword>
<dbReference type="Proteomes" id="UP001194696">
    <property type="component" value="Unassembled WGS sequence"/>
</dbReference>
<evidence type="ECO:0000313" key="1">
    <source>
        <dbReference type="EMBL" id="KAG0291493.1"/>
    </source>
</evidence>
<reference evidence="1 2" key="1">
    <citation type="journal article" date="2020" name="Fungal Divers.">
        <title>Resolving the Mortierellaceae phylogeny through synthesis of multi-gene phylogenetics and phylogenomics.</title>
        <authorList>
            <person name="Vandepol N."/>
            <person name="Liber J."/>
            <person name="Desiro A."/>
            <person name="Na H."/>
            <person name="Kennedy M."/>
            <person name="Barry K."/>
            <person name="Grigoriev I.V."/>
            <person name="Miller A.N."/>
            <person name="O'Donnell K."/>
            <person name="Stajich J.E."/>
            <person name="Bonito G."/>
        </authorList>
    </citation>
    <scope>NUCLEOTIDE SEQUENCE [LARGE SCALE GENOMIC DNA]</scope>
    <source>
        <strain evidence="1 2">AD045</strain>
    </source>
</reference>
<sequence length="69" mass="8297">MDLELKKSSYNEVRMTATTTPALTQDDIDKYYRDRVYVDREQDALEFSKSQLQMVDQQHTLHMEKRQVK</sequence>
<gene>
    <name evidence="1" type="ORF">BGZ96_005131</name>
</gene>
<accession>A0ABQ7K5D3</accession>
<name>A0ABQ7K5D3_9FUNG</name>
<proteinExistence type="predicted"/>
<protein>
    <submittedName>
        <fullName evidence="1">Uncharacterized protein</fullName>
    </submittedName>
</protein>